<evidence type="ECO:0000256" key="4">
    <source>
        <dbReference type="ARBA" id="ARBA00012950"/>
    </source>
</evidence>
<dbReference type="GO" id="GO:1990189">
    <property type="term" value="F:protein N-terminal-serine acetyltransferase activity"/>
    <property type="evidence" value="ECO:0007669"/>
    <property type="project" value="UniProtKB-EC"/>
</dbReference>
<dbReference type="EC" id="2.3.1.257" evidence="4"/>
<evidence type="ECO:0000256" key="9">
    <source>
        <dbReference type="ARBA" id="ARBA00023315"/>
    </source>
</evidence>
<evidence type="ECO:0000256" key="10">
    <source>
        <dbReference type="ARBA" id="ARBA00047821"/>
    </source>
</evidence>
<organism evidence="13 14">
    <name type="scientific">Cyclotella atomus</name>
    <dbReference type="NCBI Taxonomy" id="382360"/>
    <lineage>
        <taxon>Eukaryota</taxon>
        <taxon>Sar</taxon>
        <taxon>Stramenopiles</taxon>
        <taxon>Ochrophyta</taxon>
        <taxon>Bacillariophyta</taxon>
        <taxon>Coscinodiscophyceae</taxon>
        <taxon>Thalassiosirophycidae</taxon>
        <taxon>Stephanodiscales</taxon>
        <taxon>Stephanodiscaceae</taxon>
        <taxon>Cyclotella</taxon>
    </lineage>
</organism>
<evidence type="ECO:0000256" key="5">
    <source>
        <dbReference type="ARBA" id="ARBA00015043"/>
    </source>
</evidence>
<dbReference type="InterPro" id="IPR000182">
    <property type="entry name" value="GNAT_dom"/>
</dbReference>
<evidence type="ECO:0000256" key="7">
    <source>
        <dbReference type="ARBA" id="ARBA00022679"/>
    </source>
</evidence>
<dbReference type="Proteomes" id="UP001530400">
    <property type="component" value="Unassembled WGS sequence"/>
</dbReference>
<dbReference type="Pfam" id="PF00583">
    <property type="entry name" value="Acetyltransf_1"/>
    <property type="match status" value="1"/>
</dbReference>
<dbReference type="InterPro" id="IPR039949">
    <property type="entry name" value="NAA40"/>
</dbReference>
<dbReference type="GO" id="GO:0005634">
    <property type="term" value="C:nucleus"/>
    <property type="evidence" value="ECO:0007669"/>
    <property type="project" value="UniProtKB-SubCell"/>
</dbReference>
<evidence type="ECO:0000256" key="2">
    <source>
        <dbReference type="ARBA" id="ARBA00004496"/>
    </source>
</evidence>
<name>A0ABD3P872_9STRA</name>
<feature type="domain" description="N-acetyltransferase" evidence="12">
    <location>
        <begin position="73"/>
        <end position="234"/>
    </location>
</feature>
<evidence type="ECO:0000256" key="8">
    <source>
        <dbReference type="ARBA" id="ARBA00023242"/>
    </source>
</evidence>
<evidence type="ECO:0000313" key="13">
    <source>
        <dbReference type="EMBL" id="KAL3784250.1"/>
    </source>
</evidence>
<evidence type="ECO:0000259" key="12">
    <source>
        <dbReference type="PROSITE" id="PS51186"/>
    </source>
</evidence>
<dbReference type="Gene3D" id="3.40.630.30">
    <property type="match status" value="1"/>
</dbReference>
<dbReference type="EMBL" id="JALLPJ020000734">
    <property type="protein sequence ID" value="KAL3784250.1"/>
    <property type="molecule type" value="Genomic_DNA"/>
</dbReference>
<proteinExistence type="inferred from homology"/>
<dbReference type="GO" id="GO:0005737">
    <property type="term" value="C:cytoplasm"/>
    <property type="evidence" value="ECO:0007669"/>
    <property type="project" value="UniProtKB-SubCell"/>
</dbReference>
<gene>
    <name evidence="13" type="ORF">ACHAWO_005027</name>
</gene>
<dbReference type="CDD" id="cd04301">
    <property type="entry name" value="NAT_SF"/>
    <property type="match status" value="1"/>
</dbReference>
<reference evidence="13 14" key="1">
    <citation type="submission" date="2024-10" db="EMBL/GenBank/DDBJ databases">
        <title>Updated reference genomes for cyclostephanoid diatoms.</title>
        <authorList>
            <person name="Roberts W.R."/>
            <person name="Alverson A.J."/>
        </authorList>
    </citation>
    <scope>NUCLEOTIDE SEQUENCE [LARGE SCALE GENOMIC DNA]</scope>
    <source>
        <strain evidence="13 14">AJA010-31</strain>
    </source>
</reference>
<protein>
    <recommendedName>
        <fullName evidence="5">N-alpha-acetyltransferase 40</fullName>
        <ecNumber evidence="4">2.3.1.257</ecNumber>
    </recommendedName>
</protein>
<dbReference type="PROSITE" id="PS51186">
    <property type="entry name" value="GNAT"/>
    <property type="match status" value="1"/>
</dbReference>
<comment type="similarity">
    <text evidence="3">Belongs to the acetyltransferase family. NAA40 subfamily.</text>
</comment>
<dbReference type="AlphaFoldDB" id="A0ABD3P872"/>
<evidence type="ECO:0000313" key="14">
    <source>
        <dbReference type="Proteomes" id="UP001530400"/>
    </source>
</evidence>
<evidence type="ECO:0000256" key="3">
    <source>
        <dbReference type="ARBA" id="ARBA00008870"/>
    </source>
</evidence>
<evidence type="ECO:0000256" key="6">
    <source>
        <dbReference type="ARBA" id="ARBA00022490"/>
    </source>
</evidence>
<comment type="subcellular location">
    <subcellularLocation>
        <location evidence="2">Cytoplasm</location>
    </subcellularLocation>
    <subcellularLocation>
        <location evidence="1">Nucleus</location>
    </subcellularLocation>
</comment>
<comment type="catalytic activity">
    <reaction evidence="11">
        <text>N-terminal L-seryl-[histone H4] + acetyl-CoA = N-terminal N(alpha)-acetyl-L-seryl-[histone H4] + CoA + H(+)</text>
        <dbReference type="Rhea" id="RHEA:50596"/>
        <dbReference type="Rhea" id="RHEA-COMP:12740"/>
        <dbReference type="Rhea" id="RHEA-COMP:12743"/>
        <dbReference type="ChEBI" id="CHEBI:15378"/>
        <dbReference type="ChEBI" id="CHEBI:57287"/>
        <dbReference type="ChEBI" id="CHEBI:57288"/>
        <dbReference type="ChEBI" id="CHEBI:64738"/>
        <dbReference type="ChEBI" id="CHEBI:83690"/>
        <dbReference type="EC" id="2.3.1.257"/>
    </reaction>
</comment>
<accession>A0ABD3P872</accession>
<keyword evidence="9" id="KW-0012">Acyltransferase</keyword>
<evidence type="ECO:0000256" key="1">
    <source>
        <dbReference type="ARBA" id="ARBA00004123"/>
    </source>
</evidence>
<comment type="caution">
    <text evidence="13">The sequence shown here is derived from an EMBL/GenBank/DDBJ whole genome shotgun (WGS) entry which is preliminary data.</text>
</comment>
<keyword evidence="14" id="KW-1185">Reference proteome</keyword>
<dbReference type="PANTHER" id="PTHR20531:SF1">
    <property type="entry name" value="N-ALPHA-ACETYLTRANSFERASE 40"/>
    <property type="match status" value="1"/>
</dbReference>
<evidence type="ECO:0000256" key="11">
    <source>
        <dbReference type="ARBA" id="ARBA00049524"/>
    </source>
</evidence>
<keyword evidence="7" id="KW-0808">Transferase</keyword>
<keyword evidence="8" id="KW-0539">Nucleus</keyword>
<sequence>MKLKQIKQATDAAKHQNHFVSLPPAFLKLDIPAAPSPSELDEDRKQITSARIQHFASPLHPNLLDQCLQLFEENMGNMYQSSSWGLDLEEKRKELTHDDARFLLVLSDNDDADDLPTGTESSSQVLGFAHFRYEEDDEDDPKVPVSYLYELQIQSTHQKAGLGKHLMNVVELLALKSHMHKVMLTVFKINTKAMGFYLNKMKYEIDECSPSNFEGEENENFDYEILSKSLVGAK</sequence>
<dbReference type="PANTHER" id="PTHR20531">
    <property type="entry name" value="N-ALPHA-ACETYLTRANSFERASE 40"/>
    <property type="match status" value="1"/>
</dbReference>
<comment type="catalytic activity">
    <reaction evidence="10">
        <text>N-terminal L-seryl-[histone H2A] + acetyl-CoA = N-terminal N(alpha)-acetyl-L-seryl-[histone H2A] + CoA + H(+)</text>
        <dbReference type="Rhea" id="RHEA:50600"/>
        <dbReference type="Rhea" id="RHEA-COMP:12742"/>
        <dbReference type="Rhea" id="RHEA-COMP:12744"/>
        <dbReference type="ChEBI" id="CHEBI:15378"/>
        <dbReference type="ChEBI" id="CHEBI:57287"/>
        <dbReference type="ChEBI" id="CHEBI:57288"/>
        <dbReference type="ChEBI" id="CHEBI:64738"/>
        <dbReference type="ChEBI" id="CHEBI:83690"/>
        <dbReference type="EC" id="2.3.1.257"/>
    </reaction>
</comment>
<dbReference type="SUPFAM" id="SSF55729">
    <property type="entry name" value="Acyl-CoA N-acyltransferases (Nat)"/>
    <property type="match status" value="1"/>
</dbReference>
<keyword evidence="6" id="KW-0963">Cytoplasm</keyword>
<dbReference type="InterPro" id="IPR016181">
    <property type="entry name" value="Acyl_CoA_acyltransferase"/>
</dbReference>